<dbReference type="InterPro" id="IPR019734">
    <property type="entry name" value="TPR_rpt"/>
</dbReference>
<protein>
    <submittedName>
        <fullName evidence="4">Putative Soluble lytic murein transglycosylase</fullName>
    </submittedName>
</protein>
<dbReference type="Pfam" id="PF13174">
    <property type="entry name" value="TPR_6"/>
    <property type="match status" value="1"/>
</dbReference>
<dbReference type="Gene3D" id="1.25.40.10">
    <property type="entry name" value="Tetratricopeptide repeat domain"/>
    <property type="match status" value="3"/>
</dbReference>
<evidence type="ECO:0000256" key="1">
    <source>
        <dbReference type="ARBA" id="ARBA00007734"/>
    </source>
</evidence>
<dbReference type="STRING" id="1742973.COMA2_30259"/>
<dbReference type="PANTHER" id="PTHR37423">
    <property type="entry name" value="SOLUBLE LYTIC MUREIN TRANSGLYCOSYLASE-RELATED"/>
    <property type="match status" value="1"/>
</dbReference>
<dbReference type="InterPro" id="IPR011990">
    <property type="entry name" value="TPR-like_helical_dom_sf"/>
</dbReference>
<dbReference type="Pfam" id="PF01464">
    <property type="entry name" value="SLT"/>
    <property type="match status" value="1"/>
</dbReference>
<sequence>MSADASRQTIMKISTKYHSIRGCGLAVASSLALVLGGVLSCDGYAAQVETFEQPAATGCPTAEECFMAAAWPKERLGQALTKEQGLALKLERLRKVTEGFPGTQWAKRAGLLSGVLLIDRNPAAALPFLRAAQRDFVVLDDYIRFWIGEALLRLGEAKEAAGMFEGVPQAVPDSNLLNQVALRAGEAWYQASSCPEALSWFTKVLTTNDKDPQIPQAWLRSALCSLRENKLAEGQEILKQLWTKFPQTKEAKEAETLLASNNGGGWTATPDTYYERAQAFLGQSLHAEAIEELKKFLARDPASPHRGEARLKLGIAQVRLKLYDQARDTFHALTAEQEPRADEATVWLARVYLRQGLGEKLLDLCRTLLRRTMTPEQKGQIHLFAGIWLEDEARFDEAVARYRQVAKLGEPASQRTEAQWREGWVLYRTARYQEAISVWQQIVDQKDSDLEPQALYWIARSYGHVESAKSKEVFALLCQRFPYTYYCQLAREQTGMSVFTQTKQESSVVAISSTPSASDVTQTPVQDLQASNRMQIELHPSYRRAVELRTLGLEQDAARELGVLTDRYSRDPEVVAALSIMLNEVGAYHQALRLVRSRFREKLERTGGIVAEGLWNVAYPTGLIPTIKLSGANGVDPFLVAAIIREESQYDRRAVSRVGAIGLMQVMPATANAVAQQHRLPSLSREDLFDQETNIRIGARYVEQLFTQFSGNVVQVIAAYNAGPIVVGTWAAAYRGRSEDEFVELIHYQETRQYVKRVLRSYKEYLRLAGHQKVVS</sequence>
<gene>
    <name evidence="4" type="ORF">COMA2_30259</name>
</gene>
<dbReference type="InterPro" id="IPR023346">
    <property type="entry name" value="Lysozyme-like_dom_sf"/>
</dbReference>
<dbReference type="Gene3D" id="1.10.530.10">
    <property type="match status" value="1"/>
</dbReference>
<dbReference type="GO" id="GO:0004553">
    <property type="term" value="F:hydrolase activity, hydrolyzing O-glycosyl compounds"/>
    <property type="evidence" value="ECO:0007669"/>
    <property type="project" value="InterPro"/>
</dbReference>
<feature type="domain" description="Transglycosylase SLT" evidence="3">
    <location>
        <begin position="628"/>
        <end position="741"/>
    </location>
</feature>
<dbReference type="OrthoDB" id="9781970at2"/>
<keyword evidence="5" id="KW-1185">Reference proteome</keyword>
<keyword evidence="2" id="KW-0732">Signal</keyword>
<dbReference type="RefSeq" id="WP_090899170.1">
    <property type="nucleotide sequence ID" value="NZ_CZPZ01000023.1"/>
</dbReference>
<dbReference type="SUPFAM" id="SSF53955">
    <property type="entry name" value="Lysozyme-like"/>
    <property type="match status" value="1"/>
</dbReference>
<dbReference type="Proteomes" id="UP000198736">
    <property type="component" value="Unassembled WGS sequence"/>
</dbReference>
<dbReference type="CDD" id="cd13401">
    <property type="entry name" value="Slt70-like"/>
    <property type="match status" value="1"/>
</dbReference>
<dbReference type="GO" id="GO:0042597">
    <property type="term" value="C:periplasmic space"/>
    <property type="evidence" value="ECO:0007669"/>
    <property type="project" value="InterPro"/>
</dbReference>
<dbReference type="SUPFAM" id="SSF48435">
    <property type="entry name" value="Bacterial muramidases"/>
    <property type="match status" value="1"/>
</dbReference>
<dbReference type="InterPro" id="IPR008258">
    <property type="entry name" value="Transglycosylase_SLT_dom_1"/>
</dbReference>
<dbReference type="PANTHER" id="PTHR37423:SF2">
    <property type="entry name" value="MEMBRANE-BOUND LYTIC MUREIN TRANSGLYCOSYLASE C"/>
    <property type="match status" value="1"/>
</dbReference>
<dbReference type="InterPro" id="IPR008939">
    <property type="entry name" value="Lytic_TGlycosylase_superhlx_U"/>
</dbReference>
<reference evidence="5" key="1">
    <citation type="submission" date="2015-10" db="EMBL/GenBank/DDBJ databases">
        <authorList>
            <person name="Luecker S."/>
            <person name="Luecker S."/>
        </authorList>
    </citation>
    <scope>NUCLEOTIDE SEQUENCE [LARGE SCALE GENOMIC DNA]</scope>
</reference>
<proteinExistence type="inferred from homology"/>
<comment type="similarity">
    <text evidence="1">Belongs to the transglycosylase Slt family.</text>
</comment>
<dbReference type="SMART" id="SM00028">
    <property type="entry name" value="TPR"/>
    <property type="match status" value="4"/>
</dbReference>
<dbReference type="EMBL" id="CZPZ01000023">
    <property type="protein sequence ID" value="CUS37410.1"/>
    <property type="molecule type" value="Genomic_DNA"/>
</dbReference>
<dbReference type="AlphaFoldDB" id="A0A0S4LQP4"/>
<dbReference type="Pfam" id="PF13432">
    <property type="entry name" value="TPR_16"/>
    <property type="match status" value="3"/>
</dbReference>
<organism evidence="4 5">
    <name type="scientific">Candidatus Nitrospira nitrificans</name>
    <dbReference type="NCBI Taxonomy" id="1742973"/>
    <lineage>
        <taxon>Bacteria</taxon>
        <taxon>Pseudomonadati</taxon>
        <taxon>Nitrospirota</taxon>
        <taxon>Nitrospiria</taxon>
        <taxon>Nitrospirales</taxon>
        <taxon>Nitrospiraceae</taxon>
        <taxon>Nitrospira</taxon>
    </lineage>
</organism>
<evidence type="ECO:0000313" key="5">
    <source>
        <dbReference type="Proteomes" id="UP000198736"/>
    </source>
</evidence>
<evidence type="ECO:0000259" key="3">
    <source>
        <dbReference type="Pfam" id="PF01464"/>
    </source>
</evidence>
<evidence type="ECO:0000256" key="2">
    <source>
        <dbReference type="ARBA" id="ARBA00022729"/>
    </source>
</evidence>
<name>A0A0S4LQP4_9BACT</name>
<accession>A0A0S4LQP4</accession>
<evidence type="ECO:0000313" key="4">
    <source>
        <dbReference type="EMBL" id="CUS37410.1"/>
    </source>
</evidence>